<dbReference type="PANTHER" id="PTHR22904:SF523">
    <property type="entry name" value="STRESS-INDUCED-PHOSPHOPROTEIN 1"/>
    <property type="match status" value="1"/>
</dbReference>
<accession>A0AAW1R6M7</accession>
<evidence type="ECO:0000256" key="2">
    <source>
        <dbReference type="ARBA" id="ARBA00022803"/>
    </source>
</evidence>
<dbReference type="SMART" id="SM00028">
    <property type="entry name" value="TPR"/>
    <property type="match status" value="3"/>
</dbReference>
<keyword evidence="2" id="KW-0802">TPR repeat</keyword>
<evidence type="ECO:0000256" key="1">
    <source>
        <dbReference type="ARBA" id="ARBA00022737"/>
    </source>
</evidence>
<evidence type="ECO:0000313" key="4">
    <source>
        <dbReference type="Proteomes" id="UP001489004"/>
    </source>
</evidence>
<protein>
    <submittedName>
        <fullName evidence="3">Uncharacterized protein</fullName>
    </submittedName>
</protein>
<comment type="caution">
    <text evidence="3">The sequence shown here is derived from an EMBL/GenBank/DDBJ whole genome shotgun (WGS) entry which is preliminary data.</text>
</comment>
<dbReference type="Gene3D" id="1.25.40.10">
    <property type="entry name" value="Tetratricopeptide repeat domain"/>
    <property type="match status" value="1"/>
</dbReference>
<dbReference type="InterPro" id="IPR011990">
    <property type="entry name" value="TPR-like_helical_dom_sf"/>
</dbReference>
<dbReference type="InterPro" id="IPR019734">
    <property type="entry name" value="TPR_rpt"/>
</dbReference>
<dbReference type="PANTHER" id="PTHR22904">
    <property type="entry name" value="TPR REPEAT CONTAINING PROTEIN"/>
    <property type="match status" value="1"/>
</dbReference>
<dbReference type="SUPFAM" id="SSF48452">
    <property type="entry name" value="TPR-like"/>
    <property type="match status" value="1"/>
</dbReference>
<evidence type="ECO:0000313" key="3">
    <source>
        <dbReference type="EMBL" id="KAK9829175.1"/>
    </source>
</evidence>
<keyword evidence="1" id="KW-0677">Repeat</keyword>
<dbReference type="AlphaFoldDB" id="A0AAW1R6M7"/>
<proteinExistence type="predicted"/>
<organism evidence="3 4">
    <name type="scientific">[Myrmecia] bisecta</name>
    <dbReference type="NCBI Taxonomy" id="41462"/>
    <lineage>
        <taxon>Eukaryota</taxon>
        <taxon>Viridiplantae</taxon>
        <taxon>Chlorophyta</taxon>
        <taxon>core chlorophytes</taxon>
        <taxon>Trebouxiophyceae</taxon>
        <taxon>Trebouxiales</taxon>
        <taxon>Trebouxiaceae</taxon>
        <taxon>Myrmecia</taxon>
    </lineage>
</organism>
<dbReference type="EMBL" id="JALJOR010000001">
    <property type="protein sequence ID" value="KAK9829175.1"/>
    <property type="molecule type" value="Genomic_DNA"/>
</dbReference>
<dbReference type="Proteomes" id="UP001489004">
    <property type="component" value="Unassembled WGS sequence"/>
</dbReference>
<name>A0AAW1R6M7_9CHLO</name>
<sequence length="317" mass="34977">MCEGISGYKEQGNEEFRKGNYLKAAAAYTKGLKDDSQNAVLYSNRSASLLKLNKVTKALADAEQCIACRPDWEKGYFRKACVLEAMDRLEEAQAAYQKADQLNPGSQEVAIRLRGVNKQLRSRPATNGKAAINGTSAASAAAPTSGVIRSDADYEAAQATKAAGEPIASSSERIQDFEEEMLDLVAEKMKHKFAEVEPHVHFLAGRKQADGSEESGQVQIRSAFDSPEMLQNCMSFLRKYAIDTEAHAACAIVPKHMIAYPQVWKKTKWPCGLGDGCFVQVEAPKYRKVYFVQQHGKKPGKPVEISESFKLLEALFR</sequence>
<gene>
    <name evidence="3" type="ORF">WJX72_004328</name>
</gene>
<keyword evidence="4" id="KW-1185">Reference proteome</keyword>
<reference evidence="3 4" key="1">
    <citation type="journal article" date="2024" name="Nat. Commun.">
        <title>Phylogenomics reveals the evolutionary origins of lichenization in chlorophyte algae.</title>
        <authorList>
            <person name="Puginier C."/>
            <person name="Libourel C."/>
            <person name="Otte J."/>
            <person name="Skaloud P."/>
            <person name="Haon M."/>
            <person name="Grisel S."/>
            <person name="Petersen M."/>
            <person name="Berrin J.G."/>
            <person name="Delaux P.M."/>
            <person name="Dal Grande F."/>
            <person name="Keller J."/>
        </authorList>
    </citation>
    <scope>NUCLEOTIDE SEQUENCE [LARGE SCALE GENOMIC DNA]</scope>
    <source>
        <strain evidence="3 4">SAG 2043</strain>
    </source>
</reference>
<dbReference type="Pfam" id="PF13181">
    <property type="entry name" value="TPR_8"/>
    <property type="match status" value="1"/>
</dbReference>
<dbReference type="GO" id="GO:0051879">
    <property type="term" value="F:Hsp90 protein binding"/>
    <property type="evidence" value="ECO:0007669"/>
    <property type="project" value="TreeGrafter"/>
</dbReference>